<reference evidence="2 3" key="1">
    <citation type="journal article" date="2021" name="Nat. Commun.">
        <title>Genetic determinants of endophytism in the Arabidopsis root mycobiome.</title>
        <authorList>
            <person name="Mesny F."/>
            <person name="Miyauchi S."/>
            <person name="Thiergart T."/>
            <person name="Pickel B."/>
            <person name="Atanasova L."/>
            <person name="Karlsson M."/>
            <person name="Huettel B."/>
            <person name="Barry K.W."/>
            <person name="Haridas S."/>
            <person name="Chen C."/>
            <person name="Bauer D."/>
            <person name="Andreopoulos W."/>
            <person name="Pangilinan J."/>
            <person name="LaButti K."/>
            <person name="Riley R."/>
            <person name="Lipzen A."/>
            <person name="Clum A."/>
            <person name="Drula E."/>
            <person name="Henrissat B."/>
            <person name="Kohler A."/>
            <person name="Grigoriev I.V."/>
            <person name="Martin F.M."/>
            <person name="Hacquard S."/>
        </authorList>
    </citation>
    <scope>NUCLEOTIDE SEQUENCE [LARGE SCALE GENOMIC DNA]</scope>
    <source>
        <strain evidence="2 3">MPI-SDFR-AT-0080</strain>
    </source>
</reference>
<dbReference type="Proteomes" id="UP000774617">
    <property type="component" value="Unassembled WGS sequence"/>
</dbReference>
<feature type="region of interest" description="Disordered" evidence="1">
    <location>
        <begin position="196"/>
        <end position="217"/>
    </location>
</feature>
<keyword evidence="3" id="KW-1185">Reference proteome</keyword>
<evidence type="ECO:0000256" key="1">
    <source>
        <dbReference type="SAM" id="MobiDB-lite"/>
    </source>
</evidence>
<accession>A0ABQ8FV07</accession>
<comment type="caution">
    <text evidence="2">The sequence shown here is derived from an EMBL/GenBank/DDBJ whole genome shotgun (WGS) entry which is preliminary data.</text>
</comment>
<dbReference type="EMBL" id="JAGTJR010000049">
    <property type="protein sequence ID" value="KAH7028419.1"/>
    <property type="molecule type" value="Genomic_DNA"/>
</dbReference>
<evidence type="ECO:0000313" key="3">
    <source>
        <dbReference type="Proteomes" id="UP000774617"/>
    </source>
</evidence>
<protein>
    <submittedName>
        <fullName evidence="2">Uncharacterized protein</fullName>
    </submittedName>
</protein>
<proteinExistence type="predicted"/>
<gene>
    <name evidence="2" type="ORF">B0J12DRAFT_328788</name>
</gene>
<organism evidence="2 3">
    <name type="scientific">Macrophomina phaseolina</name>
    <dbReference type="NCBI Taxonomy" id="35725"/>
    <lineage>
        <taxon>Eukaryota</taxon>
        <taxon>Fungi</taxon>
        <taxon>Dikarya</taxon>
        <taxon>Ascomycota</taxon>
        <taxon>Pezizomycotina</taxon>
        <taxon>Dothideomycetes</taxon>
        <taxon>Dothideomycetes incertae sedis</taxon>
        <taxon>Botryosphaeriales</taxon>
        <taxon>Botryosphaeriaceae</taxon>
        <taxon>Macrophomina</taxon>
    </lineage>
</organism>
<evidence type="ECO:0000313" key="2">
    <source>
        <dbReference type="EMBL" id="KAH7028419.1"/>
    </source>
</evidence>
<sequence length="217" mass="24540">MISRAASWHQCHVNRSINNNDSTTIMARRKTGGREEGSSDASLQLRAIVVFCKVFLTDWTAVKISQKIGISEASITRIWKQTLHAAGEGEGCRDLHHLLDHCHAGVRTGRPPRVQPGSKESKQIRESMRNNYTFPREMAAHQVPIKGPPLARRQVENIAKDKRHWEEDLDCPHELVRRKRPKKKCYGAASTVEMRKVGKEGNREGLGRESHHVISST</sequence>
<name>A0ABQ8FV07_9PEZI</name>